<comment type="cofactor">
    <cofactor evidence="1 6">
        <name>Mg(2+)</name>
        <dbReference type="ChEBI" id="CHEBI:18420"/>
    </cofactor>
</comment>
<comment type="similarity">
    <text evidence="2 6">Belongs to the HAD-like hydrolase superfamily. NagD family.</text>
</comment>
<dbReference type="InterPro" id="IPR023214">
    <property type="entry name" value="HAD_sf"/>
</dbReference>
<accession>A0ABT9CBE3</accession>
<dbReference type="PANTHER" id="PTHR19288">
    <property type="entry name" value="4-NITROPHENYLPHOSPHATASE-RELATED"/>
    <property type="match status" value="1"/>
</dbReference>
<comment type="caution">
    <text evidence="7">The sequence shown here is derived from an EMBL/GenBank/DDBJ whole genome shotgun (WGS) entry which is preliminary data.</text>
</comment>
<dbReference type="Pfam" id="PF13344">
    <property type="entry name" value="Hydrolase_6"/>
    <property type="match status" value="1"/>
</dbReference>
<evidence type="ECO:0000256" key="6">
    <source>
        <dbReference type="PIRNR" id="PIRNR000915"/>
    </source>
</evidence>
<evidence type="ECO:0000256" key="3">
    <source>
        <dbReference type="ARBA" id="ARBA00022723"/>
    </source>
</evidence>
<keyword evidence="8" id="KW-1185">Reference proteome</keyword>
<evidence type="ECO:0000313" key="8">
    <source>
        <dbReference type="Proteomes" id="UP001240171"/>
    </source>
</evidence>
<dbReference type="SUPFAM" id="SSF56784">
    <property type="entry name" value="HAD-like"/>
    <property type="match status" value="1"/>
</dbReference>
<dbReference type="PANTHER" id="PTHR19288:SF46">
    <property type="entry name" value="HALOACID DEHALOGENASE-LIKE HYDROLASE DOMAIN-CONTAINING PROTEIN 2"/>
    <property type="match status" value="1"/>
</dbReference>
<dbReference type="EC" id="3.1.3.-" evidence="6"/>
<dbReference type="GO" id="GO:0016787">
    <property type="term" value="F:hydrolase activity"/>
    <property type="evidence" value="ECO:0007669"/>
    <property type="project" value="UniProtKB-KW"/>
</dbReference>
<dbReference type="Proteomes" id="UP001240171">
    <property type="component" value="Unassembled WGS sequence"/>
</dbReference>
<dbReference type="InterPro" id="IPR006357">
    <property type="entry name" value="HAD-SF_hydro_IIA"/>
</dbReference>
<evidence type="ECO:0000256" key="5">
    <source>
        <dbReference type="ARBA" id="ARBA00022842"/>
    </source>
</evidence>
<dbReference type="Gene3D" id="3.40.50.1000">
    <property type="entry name" value="HAD superfamily/HAD-like"/>
    <property type="match status" value="2"/>
</dbReference>
<dbReference type="CDD" id="cd07530">
    <property type="entry name" value="HAD_Pase_UmpH-like"/>
    <property type="match status" value="1"/>
</dbReference>
<comment type="function">
    <text evidence="6">Catalyzes the dephosphorylation of 2-6 carbon acid sugars in vitro.</text>
</comment>
<evidence type="ECO:0000256" key="4">
    <source>
        <dbReference type="ARBA" id="ARBA00022801"/>
    </source>
</evidence>
<organism evidence="7 8">
    <name type="scientific">Paenibacillus lacisoli</name>
    <dbReference type="NCBI Taxonomy" id="3064525"/>
    <lineage>
        <taxon>Bacteria</taxon>
        <taxon>Bacillati</taxon>
        <taxon>Bacillota</taxon>
        <taxon>Bacilli</taxon>
        <taxon>Bacillales</taxon>
        <taxon>Paenibacillaceae</taxon>
        <taxon>Paenibacillus</taxon>
    </lineage>
</organism>
<keyword evidence="5 6" id="KW-0460">Magnesium</keyword>
<evidence type="ECO:0000256" key="1">
    <source>
        <dbReference type="ARBA" id="ARBA00001946"/>
    </source>
</evidence>
<keyword evidence="3 6" id="KW-0479">Metal-binding</keyword>
<name>A0ABT9CBE3_9BACL</name>
<sequence>MERRVYMKGLLIDLDGTIYHGKSIISGADLLIQELRRQGIPYLYVTNNASRTPASVAEHLRSLGIEADAHEVCTSALASAEYIASEISDGKVYCIGEAGLREALADKGLLLVEDEQADIVVQGIDRSFTYDKLAGAVSQILGGARFVMTNPDLLLPTDSGFIPGAGSIGASIQAATSVQPIIIGKPSGILMDYALDRMGIQADEALVIGDNMRTDIAAGVAAGCRTALVLTGVTTRENMDTHLKETGLQADWIFDSLADLRIWIEQNIGKER</sequence>
<dbReference type="EMBL" id="JAUQTB010000001">
    <property type="protein sequence ID" value="MDO7904933.1"/>
    <property type="molecule type" value="Genomic_DNA"/>
</dbReference>
<proteinExistence type="inferred from homology"/>
<evidence type="ECO:0000313" key="7">
    <source>
        <dbReference type="EMBL" id="MDO7904933.1"/>
    </source>
</evidence>
<dbReference type="InterPro" id="IPR036412">
    <property type="entry name" value="HAD-like_sf"/>
</dbReference>
<reference evidence="7 8" key="1">
    <citation type="submission" date="2023-07" db="EMBL/GenBank/DDBJ databases">
        <title>Paenibacillus sp. JX-17 nov. isolated from soil.</title>
        <authorList>
            <person name="Wan Y."/>
            <person name="Liu B."/>
        </authorList>
    </citation>
    <scope>NUCLEOTIDE SEQUENCE [LARGE SCALE GENOMIC DNA]</scope>
    <source>
        <strain evidence="7 8">JX-17</strain>
    </source>
</reference>
<dbReference type="PIRSF" id="PIRSF000915">
    <property type="entry name" value="PGP-type_phosphatase"/>
    <property type="match status" value="1"/>
</dbReference>
<dbReference type="NCBIfam" id="TIGR01460">
    <property type="entry name" value="HAD-SF-IIA"/>
    <property type="match status" value="1"/>
</dbReference>
<dbReference type="NCBIfam" id="TIGR01457">
    <property type="entry name" value="HAD-SF-IIA-hyp2"/>
    <property type="match status" value="1"/>
</dbReference>
<keyword evidence="4 7" id="KW-0378">Hydrolase</keyword>
<dbReference type="InterPro" id="IPR006354">
    <property type="entry name" value="HAD-SF_hydro_IIA_hyp1"/>
</dbReference>
<evidence type="ECO:0000256" key="2">
    <source>
        <dbReference type="ARBA" id="ARBA00006696"/>
    </source>
</evidence>
<protein>
    <recommendedName>
        <fullName evidence="6">Acid sugar phosphatase</fullName>
        <ecNumber evidence="6">3.1.3.-</ecNumber>
    </recommendedName>
</protein>
<gene>
    <name evidence="7" type="ORF">Q5741_00730</name>
</gene>
<dbReference type="Pfam" id="PF13242">
    <property type="entry name" value="Hydrolase_like"/>
    <property type="match status" value="1"/>
</dbReference>